<proteinExistence type="predicted"/>
<feature type="compositionally biased region" description="Polar residues" evidence="3">
    <location>
        <begin position="666"/>
        <end position="684"/>
    </location>
</feature>
<evidence type="ECO:0000256" key="2">
    <source>
        <dbReference type="ARBA" id="ARBA00023242"/>
    </source>
</evidence>
<keyword evidence="6" id="KW-1185">Reference proteome</keyword>
<dbReference type="EMBL" id="JACMSC010000003">
    <property type="protein sequence ID" value="KAG6529556.1"/>
    <property type="molecule type" value="Genomic_DNA"/>
</dbReference>
<evidence type="ECO:0000313" key="6">
    <source>
        <dbReference type="Proteomes" id="UP000734854"/>
    </source>
</evidence>
<comment type="caution">
    <text evidence="5">The sequence shown here is derived from an EMBL/GenBank/DDBJ whole genome shotgun (WGS) entry which is preliminary data.</text>
</comment>
<dbReference type="Proteomes" id="UP000734854">
    <property type="component" value="Unassembled WGS sequence"/>
</dbReference>
<feature type="region of interest" description="Disordered" evidence="3">
    <location>
        <begin position="60"/>
        <end position="85"/>
    </location>
</feature>
<feature type="region of interest" description="Disordered" evidence="3">
    <location>
        <begin position="659"/>
        <end position="690"/>
    </location>
</feature>
<evidence type="ECO:0000313" key="5">
    <source>
        <dbReference type="EMBL" id="KAG6529556.1"/>
    </source>
</evidence>
<dbReference type="InterPro" id="IPR051137">
    <property type="entry name" value="PP4R3-like"/>
</dbReference>
<feature type="region of interest" description="Disordered" evidence="3">
    <location>
        <begin position="493"/>
        <end position="642"/>
    </location>
</feature>
<feature type="compositionally biased region" description="Low complexity" evidence="3">
    <location>
        <begin position="60"/>
        <end position="69"/>
    </location>
</feature>
<comment type="subcellular location">
    <subcellularLocation>
        <location evidence="1">Nucleus</location>
    </subcellularLocation>
</comment>
<evidence type="ECO:0000259" key="4">
    <source>
        <dbReference type="Pfam" id="PF04802"/>
    </source>
</evidence>
<feature type="compositionally biased region" description="Basic and acidic residues" evidence="3">
    <location>
        <begin position="596"/>
        <end position="619"/>
    </location>
</feature>
<dbReference type="GO" id="GO:0072542">
    <property type="term" value="F:protein phosphatase activator activity"/>
    <property type="evidence" value="ECO:0007669"/>
    <property type="project" value="TreeGrafter"/>
</dbReference>
<sequence>MRLHGHKRESPNLRITLHPTAQPSVSSRVVNPSAELLLRLWKLRAILDLEADRHREEQIGWGKTRTRSGSRGGLGEDGEAQEQASISKGDSLKSIRCFRFIEVPIEDIDRFCSYMLLIGRGNNGMKGFYRPVHLNSSPRTRLLGFCRPFSSFRGSSLPLDSSRERSCSDGELVMGTGGKAPNPASSSLLVVFPFLGLYWVSCAVVKGIITDFGEEMHCQFLEIIRILIDSYGGTSGSQILVLEKFPQRDAIVDIFYEKHLPLLLDVIASSCPPQNSSCSITNRPGSITATKPEILANICELLCFCVIHHPCRIRGGFLVNNAIEKVLCLTRRREKFLVVSASKYILSPDIHTLYALQQAFVVLTDYLLSDNSHITSREYGSYFTSCKRQQPGASRVSDEDDDTNDRLKVCGYGVPYAGEVANDIHNACVQDLEMGRESLWMDEHLLRHIARNNILRPVIEAFIENGDRYNMLHSGVLELLEYIRRLLENPETKNAATSIEPRSQTEQRALEKEEEDYFNEDSDEEDSAAGFSQSRNQHARAKMPNGIKDHSSFRPGSVGLVDYDDDDEDYNPPPKKSDTSTEDDVTFSKIKRRSANLHENKDRKSEPTKKQKLDIRVNDGKAAVSSASASCSDNNAQSGSNEVDKLAVKVSSKSVVINHLAEAPETRQSSGEDSPSIPPNSSLSKGVPNG</sequence>
<feature type="domain" description="Serine/threonine-protein phosphatase 4 regulatory subunit 3-like central" evidence="4">
    <location>
        <begin position="204"/>
        <end position="344"/>
    </location>
</feature>
<dbReference type="GO" id="GO:0030289">
    <property type="term" value="C:protein phosphatase 4 complex"/>
    <property type="evidence" value="ECO:0007669"/>
    <property type="project" value="TreeGrafter"/>
</dbReference>
<gene>
    <name evidence="5" type="ORF">ZIOFF_011764</name>
</gene>
<dbReference type="AlphaFoldDB" id="A0A8J5HMP8"/>
<accession>A0A8J5HMP8</accession>
<evidence type="ECO:0000256" key="1">
    <source>
        <dbReference type="ARBA" id="ARBA00004123"/>
    </source>
</evidence>
<feature type="domain" description="Serine/threonine-protein phosphatase 4 regulatory subunit 3-like central" evidence="4">
    <location>
        <begin position="442"/>
        <end position="485"/>
    </location>
</feature>
<dbReference type="InterPro" id="IPR006887">
    <property type="entry name" value="P4R3-like_central_dom"/>
</dbReference>
<reference evidence="5 6" key="1">
    <citation type="submission" date="2020-08" db="EMBL/GenBank/DDBJ databases">
        <title>Plant Genome Project.</title>
        <authorList>
            <person name="Zhang R.-G."/>
        </authorList>
    </citation>
    <scope>NUCLEOTIDE SEQUENCE [LARGE SCALE GENOMIC DNA]</scope>
    <source>
        <tissue evidence="5">Rhizome</tissue>
    </source>
</reference>
<dbReference type="Pfam" id="PF04802">
    <property type="entry name" value="PP4R3"/>
    <property type="match status" value="2"/>
</dbReference>
<evidence type="ECO:0000256" key="3">
    <source>
        <dbReference type="SAM" id="MobiDB-lite"/>
    </source>
</evidence>
<dbReference type="PANTHER" id="PTHR23318:SF0">
    <property type="entry name" value="SERINE_THREONINE-PROTEIN PHOSPHATASE 4 REGULATORY SUBUNIT 3"/>
    <property type="match status" value="1"/>
</dbReference>
<dbReference type="PANTHER" id="PTHR23318">
    <property type="entry name" value="ATP SYNTHASE GAMMA-RELATED"/>
    <property type="match status" value="1"/>
</dbReference>
<feature type="compositionally biased region" description="Low complexity" evidence="3">
    <location>
        <begin position="622"/>
        <end position="638"/>
    </location>
</feature>
<protein>
    <recommendedName>
        <fullName evidence="4">Serine/threonine-protein phosphatase 4 regulatory subunit 3-like central domain-containing protein</fullName>
    </recommendedName>
</protein>
<feature type="compositionally biased region" description="Acidic residues" evidence="3">
    <location>
        <begin position="512"/>
        <end position="527"/>
    </location>
</feature>
<keyword evidence="2" id="KW-0539">Nucleus</keyword>
<dbReference type="GO" id="GO:0005654">
    <property type="term" value="C:nucleoplasm"/>
    <property type="evidence" value="ECO:0007669"/>
    <property type="project" value="TreeGrafter"/>
</dbReference>
<name>A0A8J5HMP8_ZINOF</name>
<organism evidence="5 6">
    <name type="scientific">Zingiber officinale</name>
    <name type="common">Ginger</name>
    <name type="synonym">Amomum zingiber</name>
    <dbReference type="NCBI Taxonomy" id="94328"/>
    <lineage>
        <taxon>Eukaryota</taxon>
        <taxon>Viridiplantae</taxon>
        <taxon>Streptophyta</taxon>
        <taxon>Embryophyta</taxon>
        <taxon>Tracheophyta</taxon>
        <taxon>Spermatophyta</taxon>
        <taxon>Magnoliopsida</taxon>
        <taxon>Liliopsida</taxon>
        <taxon>Zingiberales</taxon>
        <taxon>Zingiberaceae</taxon>
        <taxon>Zingiber</taxon>
    </lineage>
</organism>
<feature type="compositionally biased region" description="Polar residues" evidence="3">
    <location>
        <begin position="493"/>
        <end position="502"/>
    </location>
</feature>